<proteinExistence type="predicted"/>
<reference evidence="1 2" key="1">
    <citation type="journal article" date="2020" name="Cell">
        <title>Large-Scale Comparative Analyses of Tick Genomes Elucidate Their Genetic Diversity and Vector Capacities.</title>
        <authorList>
            <consortium name="Tick Genome and Microbiome Consortium (TIGMIC)"/>
            <person name="Jia N."/>
            <person name="Wang J."/>
            <person name="Shi W."/>
            <person name="Du L."/>
            <person name="Sun Y."/>
            <person name="Zhan W."/>
            <person name="Jiang J.F."/>
            <person name="Wang Q."/>
            <person name="Zhang B."/>
            <person name="Ji P."/>
            <person name="Bell-Sakyi L."/>
            <person name="Cui X.M."/>
            <person name="Yuan T.T."/>
            <person name="Jiang B.G."/>
            <person name="Yang W.F."/>
            <person name="Lam T.T."/>
            <person name="Chang Q.C."/>
            <person name="Ding S.J."/>
            <person name="Wang X.J."/>
            <person name="Zhu J.G."/>
            <person name="Ruan X.D."/>
            <person name="Zhao L."/>
            <person name="Wei J.T."/>
            <person name="Ye R.Z."/>
            <person name="Que T.C."/>
            <person name="Du C.H."/>
            <person name="Zhou Y.H."/>
            <person name="Cheng J.X."/>
            <person name="Dai P.F."/>
            <person name="Guo W.B."/>
            <person name="Han X.H."/>
            <person name="Huang E.J."/>
            <person name="Li L.F."/>
            <person name="Wei W."/>
            <person name="Gao Y.C."/>
            <person name="Liu J.Z."/>
            <person name="Shao H.Z."/>
            <person name="Wang X."/>
            <person name="Wang C.C."/>
            <person name="Yang T.C."/>
            <person name="Huo Q.B."/>
            <person name="Li W."/>
            <person name="Chen H.Y."/>
            <person name="Chen S.E."/>
            <person name="Zhou L.G."/>
            <person name="Ni X.B."/>
            <person name="Tian J.H."/>
            <person name="Sheng Y."/>
            <person name="Liu T."/>
            <person name="Pan Y.S."/>
            <person name="Xia L.Y."/>
            <person name="Li J."/>
            <person name="Zhao F."/>
            <person name="Cao W.C."/>
        </authorList>
    </citation>
    <scope>NUCLEOTIDE SEQUENCE [LARGE SCALE GENOMIC DNA]</scope>
    <source>
        <strain evidence="1">Iper-2018</strain>
    </source>
</reference>
<evidence type="ECO:0000313" key="2">
    <source>
        <dbReference type="Proteomes" id="UP000805193"/>
    </source>
</evidence>
<comment type="caution">
    <text evidence="1">The sequence shown here is derived from an EMBL/GenBank/DDBJ whole genome shotgun (WGS) entry which is preliminary data.</text>
</comment>
<protein>
    <submittedName>
        <fullName evidence="1">Uncharacterized protein</fullName>
    </submittedName>
</protein>
<dbReference type="Proteomes" id="UP000805193">
    <property type="component" value="Unassembled WGS sequence"/>
</dbReference>
<name>A0AC60QDM9_IXOPE</name>
<evidence type="ECO:0000313" key="1">
    <source>
        <dbReference type="EMBL" id="KAG0431396.1"/>
    </source>
</evidence>
<accession>A0AC60QDM9</accession>
<dbReference type="EMBL" id="JABSTQ010009226">
    <property type="protein sequence ID" value="KAG0431396.1"/>
    <property type="molecule type" value="Genomic_DNA"/>
</dbReference>
<sequence>MQTCFHEERYSDKRYKRHESRRSAEILKECPTVSETPALLSYCRVLFARCPRIMSRQVACVHALVWGLLYVGTIGADVESTFYNCCEEGNMWAASASSCDGLAKKALASVVSEEHRSSCEITMEICCRATMRERFCDAGKAAARSNKGCETPEDQCPGDTYKDCCDGCRLGLAAAKLGTSCDFESFSLGLPWDDAFQHCCTGKDDQSAAPDHENEAKPADGHLCEQYNPCMHKCRNSGTTLVCECHEGYRLEEDKKSCADVDECSDGTHNCDLTTHECMNKPGGFGCIPKSDTDVPSVESETPQKCEAGFKYNSAMKDCIDVDECSEGLDDCGLEQQTCLNTYGGFQCLSKDAKECPAGYKWNEDSCVDVNECAESLHACDARFEEECKNTVGGYVCDPMCSKGLRYSHHFEKCLDVDECQERTHDCNLRSQECINVNGSYSCRNKIRCPAGYRLDENTRSCIDVDECAEGQDGCSDDQVCVNAVGSFSCVPRAPPSWCHRGYRRDPVTRRCEDINECQEYTHSCVGDMVCINTKGSYMCEKRQPTNPGVKGHSGDQHGNGHSDKCAPGMRPDPLTGDCRDINECEEQRPCGENERCQNLVGTYTCTCMDGYRRDSSTGPCKDINECQYGGHNCQIGFRCDNTPGSFTCVRSSGCGTGYTVNFATGLCEDDDECQMGVHNCQPGFVCRNTEGSFRCVRDSCPGGSKLLPDGSCEALNCSAGMKTDSFGKCVDINECHNRSLCGRYHRCINTVGSYLCESLLTCSAGYEPNKKGNQCLGKSNVDECALGTHDCKSDQNCHNTPGNYVCECPIGFHMNTFRECEDIDECTRFRGKVCSVNSDCTNTPGSYTCECKDGFKRGVDPRSCIGFNCRRTRRKMSNPRYFSADVNECEDGTHSCDHTCINVWGSYQCTCQMGYRLAEDGRACIDINECEQWKGRGHLCIGTCVNEPGSYSCSCPEGYKLGSDKRTCHDIDECEQEGCLQRTE</sequence>
<keyword evidence="2" id="KW-1185">Reference proteome</keyword>
<gene>
    <name evidence="1" type="ORF">HPB47_021812</name>
</gene>
<organism evidence="1 2">
    <name type="scientific">Ixodes persulcatus</name>
    <name type="common">Taiga tick</name>
    <dbReference type="NCBI Taxonomy" id="34615"/>
    <lineage>
        <taxon>Eukaryota</taxon>
        <taxon>Metazoa</taxon>
        <taxon>Ecdysozoa</taxon>
        <taxon>Arthropoda</taxon>
        <taxon>Chelicerata</taxon>
        <taxon>Arachnida</taxon>
        <taxon>Acari</taxon>
        <taxon>Parasitiformes</taxon>
        <taxon>Ixodida</taxon>
        <taxon>Ixodoidea</taxon>
        <taxon>Ixodidae</taxon>
        <taxon>Ixodinae</taxon>
        <taxon>Ixodes</taxon>
    </lineage>
</organism>